<sequence>MNLIARTNGVGLDRDVDLIHAALSKAGYEVLISHCREISPLRRYFPGKPRFAANIFLERVFPRWFGSARTNLLIPNQERFPERHLKHLSRIDHILCKSRHAEDIFSGRGYPCQHIGFTSTDLNDQNIRPDYQSFFHLAGRSTLKGTETVLDLWNKHPEWPELTIVQCRENAPDQVPANVRLITEYIPHKEIKRHLNRHGVHLCTSLSEGWGHYIVEAMSCQAVVVTTDGPPMNELVTPERGITVPYSHSEPRHLGTNFHIDPDKLEKNIQELLMMPVDKKKQYGDAARAWFEENDQHFNQHFPKTLQHLLSSQP</sequence>
<dbReference type="AlphaFoldDB" id="A0A851GHH1"/>
<dbReference type="Gene3D" id="3.40.50.2000">
    <property type="entry name" value="Glycogen Phosphorylase B"/>
    <property type="match status" value="1"/>
</dbReference>
<gene>
    <name evidence="2" type="ORF">HW115_14380</name>
</gene>
<comment type="caution">
    <text evidence="2">The sequence shown here is derived from an EMBL/GenBank/DDBJ whole genome shotgun (WGS) entry which is preliminary data.</text>
</comment>
<dbReference type="InterPro" id="IPR001296">
    <property type="entry name" value="Glyco_trans_1"/>
</dbReference>
<accession>A0A851GHH1</accession>
<name>A0A851GHH1_9BACT</name>
<dbReference type="GO" id="GO:0016757">
    <property type="term" value="F:glycosyltransferase activity"/>
    <property type="evidence" value="ECO:0007669"/>
    <property type="project" value="InterPro"/>
</dbReference>
<reference evidence="2 3" key="1">
    <citation type="submission" date="2020-07" db="EMBL/GenBank/DDBJ databases">
        <title>Roseicoccus Jingziensis gen. nov., sp. nov., isolated from coastal seawater.</title>
        <authorList>
            <person name="Feng X."/>
        </authorList>
    </citation>
    <scope>NUCLEOTIDE SEQUENCE [LARGE SCALE GENOMIC DNA]</scope>
    <source>
        <strain evidence="2 3">N1E253</strain>
    </source>
</reference>
<evidence type="ECO:0000313" key="3">
    <source>
        <dbReference type="Proteomes" id="UP000557872"/>
    </source>
</evidence>
<dbReference type="SUPFAM" id="SSF53756">
    <property type="entry name" value="UDP-Glycosyltransferase/glycogen phosphorylase"/>
    <property type="match status" value="1"/>
</dbReference>
<dbReference type="EMBL" id="JACBAZ010000006">
    <property type="protein sequence ID" value="NWK56806.1"/>
    <property type="molecule type" value="Genomic_DNA"/>
</dbReference>
<dbReference type="PANTHER" id="PTHR12526">
    <property type="entry name" value="GLYCOSYLTRANSFERASE"/>
    <property type="match status" value="1"/>
</dbReference>
<keyword evidence="3" id="KW-1185">Reference proteome</keyword>
<feature type="domain" description="Glycosyl transferase family 1" evidence="1">
    <location>
        <begin position="182"/>
        <end position="289"/>
    </location>
</feature>
<dbReference type="Proteomes" id="UP000557872">
    <property type="component" value="Unassembled WGS sequence"/>
</dbReference>
<organism evidence="2 3">
    <name type="scientific">Oceaniferula marina</name>
    <dbReference type="NCBI Taxonomy" id="2748318"/>
    <lineage>
        <taxon>Bacteria</taxon>
        <taxon>Pseudomonadati</taxon>
        <taxon>Verrucomicrobiota</taxon>
        <taxon>Verrucomicrobiia</taxon>
        <taxon>Verrucomicrobiales</taxon>
        <taxon>Verrucomicrobiaceae</taxon>
        <taxon>Oceaniferula</taxon>
    </lineage>
</organism>
<keyword evidence="2" id="KW-0808">Transferase</keyword>
<dbReference type="Pfam" id="PF00534">
    <property type="entry name" value="Glycos_transf_1"/>
    <property type="match status" value="1"/>
</dbReference>
<evidence type="ECO:0000259" key="1">
    <source>
        <dbReference type="Pfam" id="PF00534"/>
    </source>
</evidence>
<evidence type="ECO:0000313" key="2">
    <source>
        <dbReference type="EMBL" id="NWK56806.1"/>
    </source>
</evidence>
<protein>
    <submittedName>
        <fullName evidence="2">Glycosyltransferase</fullName>
    </submittedName>
</protein>
<dbReference type="PANTHER" id="PTHR12526:SF634">
    <property type="entry name" value="BLL3361 PROTEIN"/>
    <property type="match status" value="1"/>
</dbReference>
<proteinExistence type="predicted"/>